<proteinExistence type="predicted"/>
<organism evidence="2">
    <name type="scientific">Tanacetum cinerariifolium</name>
    <name type="common">Dalmatian daisy</name>
    <name type="synonym">Chrysanthemum cinerariifolium</name>
    <dbReference type="NCBI Taxonomy" id="118510"/>
    <lineage>
        <taxon>Eukaryota</taxon>
        <taxon>Viridiplantae</taxon>
        <taxon>Streptophyta</taxon>
        <taxon>Embryophyta</taxon>
        <taxon>Tracheophyta</taxon>
        <taxon>Spermatophyta</taxon>
        <taxon>Magnoliopsida</taxon>
        <taxon>eudicotyledons</taxon>
        <taxon>Gunneridae</taxon>
        <taxon>Pentapetalae</taxon>
        <taxon>asterids</taxon>
        <taxon>campanulids</taxon>
        <taxon>Asterales</taxon>
        <taxon>Asteraceae</taxon>
        <taxon>Asteroideae</taxon>
        <taxon>Anthemideae</taxon>
        <taxon>Anthemidinae</taxon>
        <taxon>Tanacetum</taxon>
    </lineage>
</organism>
<sequence length="123" mass="13112">MVVLELGTIWPIRKFFMGLSSGCRSVAAGELNAFGFLQREHHDGGDGVGNGGKRNGGGEADERDQHRDQLDPDNGANPAEVEAETRRGGADAGGEQLRIPRAEAAEVTGEEAQQCSQRAQHDD</sequence>
<comment type="caution">
    <text evidence="2">The sequence shown here is derived from an EMBL/GenBank/DDBJ whole genome shotgun (WGS) entry which is preliminary data.</text>
</comment>
<accession>A0A699UNF7</accession>
<feature type="compositionally biased region" description="Polar residues" evidence="1">
    <location>
        <begin position="111"/>
        <end position="123"/>
    </location>
</feature>
<evidence type="ECO:0000256" key="1">
    <source>
        <dbReference type="SAM" id="MobiDB-lite"/>
    </source>
</evidence>
<evidence type="ECO:0000313" key="2">
    <source>
        <dbReference type="EMBL" id="GFD21234.1"/>
    </source>
</evidence>
<feature type="compositionally biased region" description="Gly residues" evidence="1">
    <location>
        <begin position="46"/>
        <end position="58"/>
    </location>
</feature>
<dbReference type="EMBL" id="BKCJ011328263">
    <property type="protein sequence ID" value="GFD21234.1"/>
    <property type="molecule type" value="Genomic_DNA"/>
</dbReference>
<gene>
    <name evidence="2" type="ORF">Tci_893203</name>
</gene>
<feature type="region of interest" description="Disordered" evidence="1">
    <location>
        <begin position="39"/>
        <end position="123"/>
    </location>
</feature>
<reference evidence="2" key="1">
    <citation type="journal article" date="2019" name="Sci. Rep.">
        <title>Draft genome of Tanacetum cinerariifolium, the natural source of mosquito coil.</title>
        <authorList>
            <person name="Yamashiro T."/>
            <person name="Shiraishi A."/>
            <person name="Satake H."/>
            <person name="Nakayama K."/>
        </authorList>
    </citation>
    <scope>NUCLEOTIDE SEQUENCE</scope>
</reference>
<dbReference type="AlphaFoldDB" id="A0A699UNF7"/>
<name>A0A699UNF7_TANCI</name>
<feature type="non-terminal residue" evidence="2">
    <location>
        <position position="123"/>
    </location>
</feature>
<protein>
    <submittedName>
        <fullName evidence="2">Uncharacterized protein</fullName>
    </submittedName>
</protein>